<dbReference type="Proteomes" id="UP001151529">
    <property type="component" value="Unassembled WGS sequence"/>
</dbReference>
<evidence type="ECO:0000313" key="1">
    <source>
        <dbReference type="EMBL" id="KAJ6670010.1"/>
    </source>
</evidence>
<keyword evidence="2" id="KW-1185">Reference proteome</keyword>
<name>A0A9Q0SAR7_SALVM</name>
<dbReference type="AlphaFoldDB" id="A0A9Q0SAR7"/>
<organism evidence="1 2">
    <name type="scientific">Salix viminalis</name>
    <name type="common">Common osier</name>
    <name type="synonym">Basket willow</name>
    <dbReference type="NCBI Taxonomy" id="40686"/>
    <lineage>
        <taxon>Eukaryota</taxon>
        <taxon>Viridiplantae</taxon>
        <taxon>Streptophyta</taxon>
        <taxon>Embryophyta</taxon>
        <taxon>Tracheophyta</taxon>
        <taxon>Spermatophyta</taxon>
        <taxon>Magnoliopsida</taxon>
        <taxon>eudicotyledons</taxon>
        <taxon>Gunneridae</taxon>
        <taxon>Pentapetalae</taxon>
        <taxon>rosids</taxon>
        <taxon>fabids</taxon>
        <taxon>Malpighiales</taxon>
        <taxon>Salicaceae</taxon>
        <taxon>Saliceae</taxon>
        <taxon>Salix</taxon>
    </lineage>
</organism>
<dbReference type="EMBL" id="JAPFFL010000489">
    <property type="protein sequence ID" value="KAJ6670010.1"/>
    <property type="molecule type" value="Genomic_DNA"/>
</dbReference>
<proteinExistence type="predicted"/>
<accession>A0A9Q0SAR7</accession>
<gene>
    <name evidence="1" type="ORF">OIU85_022019</name>
</gene>
<evidence type="ECO:0000313" key="2">
    <source>
        <dbReference type="Proteomes" id="UP001151529"/>
    </source>
</evidence>
<reference evidence="1 2" key="1">
    <citation type="journal article" date="2023" name="Int. J. Mol. Sci.">
        <title>De Novo Assembly and Annotation of 11 Diverse Shrub Willow (Salix) Genomes Reveals Novel Gene Organization in Sex-Linked Regions.</title>
        <authorList>
            <person name="Hyden B."/>
            <person name="Feng K."/>
            <person name="Yates T.B."/>
            <person name="Jawdy S."/>
            <person name="Cereghino C."/>
            <person name="Smart L.B."/>
            <person name="Muchero W."/>
        </authorList>
    </citation>
    <scope>NUCLEOTIDE SEQUENCE [LARGE SCALE GENOMIC DNA]</scope>
    <source>
        <tissue evidence="1">Shoot tip</tissue>
    </source>
</reference>
<feature type="non-terminal residue" evidence="1">
    <location>
        <position position="1"/>
    </location>
</feature>
<sequence length="121" mass="13704">PSMEPGLIMQESALRWMLACLTSNNLRLNALSLKTPFRLVLNMNGSPHGVRNARSMAIHALNRKFQWYNTPSNKTTPFKLTGYEFQRMSTPKSIPFKLPFLSTPSLYPKTLQPPPAILHPP</sequence>
<protein>
    <submittedName>
        <fullName evidence="1">Uncharacterized protein</fullName>
    </submittedName>
</protein>
<comment type="caution">
    <text evidence="1">The sequence shown here is derived from an EMBL/GenBank/DDBJ whole genome shotgun (WGS) entry which is preliminary data.</text>
</comment>